<dbReference type="HOGENOM" id="CLU_2842065_0_0_9"/>
<accession>C0EAZ5</accession>
<gene>
    <name evidence="1" type="ORF">CLOSTMETH_01012</name>
</gene>
<evidence type="ECO:0000313" key="2">
    <source>
        <dbReference type="Proteomes" id="UP000003340"/>
    </source>
</evidence>
<dbReference type="STRING" id="537013.CLOSTMETH_01012"/>
<evidence type="ECO:0000313" key="1">
    <source>
        <dbReference type="EMBL" id="EEG31353.1"/>
    </source>
</evidence>
<dbReference type="Proteomes" id="UP000003340">
    <property type="component" value="Unassembled WGS sequence"/>
</dbReference>
<organism evidence="1 2">
    <name type="scientific">[Clostridium] methylpentosum DSM 5476</name>
    <dbReference type="NCBI Taxonomy" id="537013"/>
    <lineage>
        <taxon>Bacteria</taxon>
        <taxon>Bacillati</taxon>
        <taxon>Bacillota</taxon>
        <taxon>Clostridia</taxon>
        <taxon>Eubacteriales</taxon>
        <taxon>Oscillospiraceae</taxon>
        <taxon>Oscillospiraceae incertae sedis</taxon>
    </lineage>
</organism>
<protein>
    <submittedName>
        <fullName evidence="1">Uncharacterized protein</fullName>
    </submittedName>
</protein>
<name>C0EAZ5_9FIRM</name>
<dbReference type="EMBL" id="ACEC01000037">
    <property type="protein sequence ID" value="EEG31353.1"/>
    <property type="molecule type" value="Genomic_DNA"/>
</dbReference>
<proteinExistence type="predicted"/>
<reference evidence="1 2" key="2">
    <citation type="submission" date="2009-02" db="EMBL/GenBank/DDBJ databases">
        <title>Draft genome sequence of Clostridium methylpentosum (DSM 5476).</title>
        <authorList>
            <person name="Sudarsanam P."/>
            <person name="Ley R."/>
            <person name="Guruge J."/>
            <person name="Turnbaugh P.J."/>
            <person name="Mahowald M."/>
            <person name="Liep D."/>
            <person name="Gordon J."/>
        </authorList>
    </citation>
    <scope>NUCLEOTIDE SEQUENCE [LARGE SCALE GENOMIC DNA]</scope>
    <source>
        <strain evidence="1 2">DSM 5476</strain>
    </source>
</reference>
<keyword evidence="2" id="KW-1185">Reference proteome</keyword>
<sequence length="65" mass="6744">MLSVQMKRCGEALTAQSGQLCRRGAAQLNGTPAELKSKAGKHSICYQLAGAAKAGKFGKKVPPSI</sequence>
<reference evidence="1 2" key="1">
    <citation type="submission" date="2009-01" db="EMBL/GenBank/DDBJ databases">
        <authorList>
            <person name="Fulton L."/>
            <person name="Clifton S."/>
            <person name="Fulton B."/>
            <person name="Xu J."/>
            <person name="Minx P."/>
            <person name="Pepin K.H."/>
            <person name="Johnson M."/>
            <person name="Bhonagiri V."/>
            <person name="Nash W.E."/>
            <person name="Mardis E.R."/>
            <person name="Wilson R.K."/>
        </authorList>
    </citation>
    <scope>NUCLEOTIDE SEQUENCE [LARGE SCALE GENOMIC DNA]</scope>
    <source>
        <strain evidence="1 2">DSM 5476</strain>
    </source>
</reference>
<comment type="caution">
    <text evidence="1">The sequence shown here is derived from an EMBL/GenBank/DDBJ whole genome shotgun (WGS) entry which is preliminary data.</text>
</comment>
<dbReference type="AlphaFoldDB" id="C0EAZ5"/>